<dbReference type="FunFam" id="1.20.1250.20:FF:000013">
    <property type="entry name" value="MFS general substrate transporter"/>
    <property type="match status" value="1"/>
</dbReference>
<feature type="transmembrane region" description="Helical" evidence="6">
    <location>
        <begin position="351"/>
        <end position="374"/>
    </location>
</feature>
<dbReference type="FunFam" id="1.20.1250.20:FF:000034">
    <property type="entry name" value="MFS general substrate transporter"/>
    <property type="match status" value="1"/>
</dbReference>
<evidence type="ECO:0000313" key="8">
    <source>
        <dbReference type="EMBL" id="RIB24023.1"/>
    </source>
</evidence>
<reference evidence="8 9" key="1">
    <citation type="submission" date="2018-06" db="EMBL/GenBank/DDBJ databases">
        <title>Comparative genomics reveals the genomic features of Rhizophagus irregularis, R. cerebriforme, R. diaphanum and Gigaspora rosea, and their symbiotic lifestyle signature.</title>
        <authorList>
            <person name="Morin E."/>
            <person name="San Clemente H."/>
            <person name="Chen E.C.H."/>
            <person name="De La Providencia I."/>
            <person name="Hainaut M."/>
            <person name="Kuo A."/>
            <person name="Kohler A."/>
            <person name="Murat C."/>
            <person name="Tang N."/>
            <person name="Roy S."/>
            <person name="Loubradou J."/>
            <person name="Henrissat B."/>
            <person name="Grigoriev I.V."/>
            <person name="Corradi N."/>
            <person name="Roux C."/>
            <person name="Martin F.M."/>
        </authorList>
    </citation>
    <scope>NUCLEOTIDE SEQUENCE [LARGE SCALE GENOMIC DNA]</scope>
    <source>
        <strain evidence="8 9">DAOM 194757</strain>
    </source>
</reference>
<dbReference type="GO" id="GO:0016020">
    <property type="term" value="C:membrane"/>
    <property type="evidence" value="ECO:0007669"/>
    <property type="project" value="UniProtKB-SubCell"/>
</dbReference>
<dbReference type="OrthoDB" id="2985014at2759"/>
<evidence type="ECO:0000256" key="4">
    <source>
        <dbReference type="ARBA" id="ARBA00022989"/>
    </source>
</evidence>
<dbReference type="InterPro" id="IPR011701">
    <property type="entry name" value="MFS"/>
</dbReference>
<feature type="transmembrane region" description="Helical" evidence="6">
    <location>
        <begin position="295"/>
        <end position="319"/>
    </location>
</feature>
<feature type="transmembrane region" description="Helical" evidence="6">
    <location>
        <begin position="98"/>
        <end position="117"/>
    </location>
</feature>
<evidence type="ECO:0000256" key="3">
    <source>
        <dbReference type="ARBA" id="ARBA00022692"/>
    </source>
</evidence>
<feature type="transmembrane region" description="Helical" evidence="6">
    <location>
        <begin position="326"/>
        <end position="345"/>
    </location>
</feature>
<keyword evidence="4 6" id="KW-1133">Transmembrane helix</keyword>
<sequence length="539" mass="60489">MATHSVDIFDKKDEIIISSAEEKKLLKKLDLRIIPLLTLLFTLNFLDRVNIGNARLAHLERDLNLTGVEFNWCLGIFFIGYVLFEVPSNILLVKIKPSIWISSLMVCWGIIMTSMAFVRNFSQLMGTRFILGVFESGLFPAIVFYITKWYKRSERSYRISLFFSGATIAGAFSGLLAFAIMNLDGKFGLSGWRWIFLIEGLATVIVSFFSYFLITDYAESASWLTEDERKLAVNRLLLDEGHGHTTRFDKFQIFQAFTDLKVYIFMFMYFCILVIMYSFSFFLPTIVNGLGFNPVISQLLSTPPFFLGCVTSITLAILADRHKVRSPYLISCLLAAIVGYALLVSGNSSIALKYSGACIVGLGTFACVPNLLAWTLNNLSGDLKRAVGCAMAISWGNLGGIVSAQLYRPNDAPTYKFGHSTALSLLIVAVILSIIQYYHLNRMNKYKLKDPVRFFKGINEEDAKNLGDLHPSCEWRREWCPNGALNGVNGAANGVNGAANGVNGAANEPMVLRMEQMELRMESMDTNFFELHYQFYSIS</sequence>
<dbReference type="AlphaFoldDB" id="A0A397VVI0"/>
<dbReference type="GO" id="GO:0022857">
    <property type="term" value="F:transmembrane transporter activity"/>
    <property type="evidence" value="ECO:0007669"/>
    <property type="project" value="InterPro"/>
</dbReference>
<evidence type="ECO:0000256" key="5">
    <source>
        <dbReference type="ARBA" id="ARBA00023136"/>
    </source>
</evidence>
<comment type="caution">
    <text evidence="8">The sequence shown here is derived from an EMBL/GenBank/DDBJ whole genome shotgun (WGS) entry which is preliminary data.</text>
</comment>
<keyword evidence="5 6" id="KW-0472">Membrane</keyword>
<dbReference type="InterPro" id="IPR036259">
    <property type="entry name" value="MFS_trans_sf"/>
</dbReference>
<keyword evidence="9" id="KW-1185">Reference proteome</keyword>
<evidence type="ECO:0000256" key="6">
    <source>
        <dbReference type="SAM" id="Phobius"/>
    </source>
</evidence>
<dbReference type="PANTHER" id="PTHR43791:SF36">
    <property type="entry name" value="TRANSPORTER, PUTATIVE (AFU_ORTHOLOGUE AFUA_6G08340)-RELATED"/>
    <property type="match status" value="1"/>
</dbReference>
<comment type="subcellular location">
    <subcellularLocation>
        <location evidence="1">Membrane</location>
        <topology evidence="1">Multi-pass membrane protein</topology>
    </subcellularLocation>
</comment>
<dbReference type="Gene3D" id="1.20.1250.20">
    <property type="entry name" value="MFS general substrate transporter like domains"/>
    <property type="match status" value="2"/>
</dbReference>
<feature type="transmembrane region" description="Helical" evidence="6">
    <location>
        <begin position="262"/>
        <end position="283"/>
    </location>
</feature>
<accession>A0A397VVI0</accession>
<dbReference type="SUPFAM" id="SSF103473">
    <property type="entry name" value="MFS general substrate transporter"/>
    <property type="match status" value="1"/>
</dbReference>
<feature type="domain" description="Major facilitator superfamily (MFS) profile" evidence="7">
    <location>
        <begin position="33"/>
        <end position="445"/>
    </location>
</feature>
<evidence type="ECO:0000259" key="7">
    <source>
        <dbReference type="PROSITE" id="PS50850"/>
    </source>
</evidence>
<dbReference type="EMBL" id="QKWP01000234">
    <property type="protein sequence ID" value="RIB24023.1"/>
    <property type="molecule type" value="Genomic_DNA"/>
</dbReference>
<keyword evidence="2" id="KW-0813">Transport</keyword>
<protein>
    <submittedName>
        <fullName evidence="8">Major facilitator superfamily domain-containing protein</fullName>
    </submittedName>
</protein>
<dbReference type="PANTHER" id="PTHR43791">
    <property type="entry name" value="PERMEASE-RELATED"/>
    <property type="match status" value="1"/>
</dbReference>
<feature type="transmembrane region" description="Helical" evidence="6">
    <location>
        <begin position="419"/>
        <end position="440"/>
    </location>
</feature>
<evidence type="ECO:0000256" key="1">
    <source>
        <dbReference type="ARBA" id="ARBA00004141"/>
    </source>
</evidence>
<keyword evidence="3 6" id="KW-0812">Transmembrane</keyword>
<organism evidence="8 9">
    <name type="scientific">Gigaspora rosea</name>
    <dbReference type="NCBI Taxonomy" id="44941"/>
    <lineage>
        <taxon>Eukaryota</taxon>
        <taxon>Fungi</taxon>
        <taxon>Fungi incertae sedis</taxon>
        <taxon>Mucoromycota</taxon>
        <taxon>Glomeromycotina</taxon>
        <taxon>Glomeromycetes</taxon>
        <taxon>Diversisporales</taxon>
        <taxon>Gigasporaceae</taxon>
        <taxon>Gigaspora</taxon>
    </lineage>
</organism>
<feature type="transmembrane region" description="Helical" evidence="6">
    <location>
        <begin position="66"/>
        <end position="86"/>
    </location>
</feature>
<feature type="transmembrane region" description="Helical" evidence="6">
    <location>
        <begin position="159"/>
        <end position="180"/>
    </location>
</feature>
<proteinExistence type="predicted"/>
<name>A0A397VVI0_9GLOM</name>
<evidence type="ECO:0000313" key="9">
    <source>
        <dbReference type="Proteomes" id="UP000266673"/>
    </source>
</evidence>
<dbReference type="InterPro" id="IPR020846">
    <property type="entry name" value="MFS_dom"/>
</dbReference>
<dbReference type="Proteomes" id="UP000266673">
    <property type="component" value="Unassembled WGS sequence"/>
</dbReference>
<feature type="transmembrane region" description="Helical" evidence="6">
    <location>
        <begin position="386"/>
        <end position="407"/>
    </location>
</feature>
<dbReference type="Pfam" id="PF07690">
    <property type="entry name" value="MFS_1"/>
    <property type="match status" value="1"/>
</dbReference>
<feature type="transmembrane region" description="Helical" evidence="6">
    <location>
        <begin position="129"/>
        <end position="147"/>
    </location>
</feature>
<gene>
    <name evidence="8" type="ORF">C2G38_2242280</name>
</gene>
<dbReference type="STRING" id="44941.A0A397VVI0"/>
<evidence type="ECO:0000256" key="2">
    <source>
        <dbReference type="ARBA" id="ARBA00022448"/>
    </source>
</evidence>
<dbReference type="PROSITE" id="PS50850">
    <property type="entry name" value="MFS"/>
    <property type="match status" value="1"/>
</dbReference>
<feature type="transmembrane region" description="Helical" evidence="6">
    <location>
        <begin position="192"/>
        <end position="214"/>
    </location>
</feature>